<dbReference type="Proteomes" id="UP000747399">
    <property type="component" value="Unassembled WGS sequence"/>
</dbReference>
<reference evidence="1" key="1">
    <citation type="journal article" date="2021" name="Proc. Natl. Acad. Sci. U.S.A.">
        <title>Three genomes in the algal genus Volvox reveal the fate of a haploid sex-determining region after a transition to homothallism.</title>
        <authorList>
            <person name="Yamamoto K."/>
            <person name="Hamaji T."/>
            <person name="Kawai-Toyooka H."/>
            <person name="Matsuzaki R."/>
            <person name="Takahashi F."/>
            <person name="Nishimura Y."/>
            <person name="Kawachi M."/>
            <person name="Noguchi H."/>
            <person name="Minakuchi Y."/>
            <person name="Umen J.G."/>
            <person name="Toyoda A."/>
            <person name="Nozaki H."/>
        </authorList>
    </citation>
    <scope>NUCLEOTIDE SEQUENCE</scope>
    <source>
        <strain evidence="1">NIES-3780</strain>
    </source>
</reference>
<evidence type="ECO:0000313" key="2">
    <source>
        <dbReference type="Proteomes" id="UP000747399"/>
    </source>
</evidence>
<dbReference type="EMBL" id="BNCO01000083">
    <property type="protein sequence ID" value="GIL66297.1"/>
    <property type="molecule type" value="Genomic_DNA"/>
</dbReference>
<accession>A0A8J4BPT5</accession>
<comment type="caution">
    <text evidence="1">The sequence shown here is derived from an EMBL/GenBank/DDBJ whole genome shotgun (WGS) entry which is preliminary data.</text>
</comment>
<sequence>MPHSITAPFPSPLPAMGHPERRLFARCSFLPSPSSQAALPRVCGTAGPWCVFGVGGWYPSSASASLWEWRVRHVRVDPRVLLPFGCFIVAAAVSSYKVGGEQHMCCLTHIALW</sequence>
<evidence type="ECO:0000313" key="1">
    <source>
        <dbReference type="EMBL" id="GIL66297.1"/>
    </source>
</evidence>
<protein>
    <submittedName>
        <fullName evidence="1">Uncharacterized protein</fullName>
    </submittedName>
</protein>
<proteinExistence type="predicted"/>
<gene>
    <name evidence="1" type="ORF">Vafri_19898</name>
</gene>
<dbReference type="AlphaFoldDB" id="A0A8J4BPT5"/>
<keyword evidence="2" id="KW-1185">Reference proteome</keyword>
<organism evidence="1 2">
    <name type="scientific">Volvox africanus</name>
    <dbReference type="NCBI Taxonomy" id="51714"/>
    <lineage>
        <taxon>Eukaryota</taxon>
        <taxon>Viridiplantae</taxon>
        <taxon>Chlorophyta</taxon>
        <taxon>core chlorophytes</taxon>
        <taxon>Chlorophyceae</taxon>
        <taxon>CS clade</taxon>
        <taxon>Chlamydomonadales</taxon>
        <taxon>Volvocaceae</taxon>
        <taxon>Volvox</taxon>
    </lineage>
</organism>
<name>A0A8J4BPT5_9CHLO</name>